<feature type="region of interest" description="Disordered" evidence="1">
    <location>
        <begin position="137"/>
        <end position="176"/>
    </location>
</feature>
<evidence type="ECO:0000256" key="1">
    <source>
        <dbReference type="SAM" id="MobiDB-lite"/>
    </source>
</evidence>
<reference evidence="2" key="1">
    <citation type="submission" date="2012-08" db="EMBL/GenBank/DDBJ databases">
        <title>Genome analysis of Colletotrichum orbiculare and Colletotrichum fructicola.</title>
        <authorList>
            <person name="Gan P.H.P."/>
            <person name="Ikeda K."/>
            <person name="Irieda H."/>
            <person name="Narusaka M."/>
            <person name="O'Connell R.J."/>
            <person name="Narusaka Y."/>
            <person name="Takano Y."/>
            <person name="Kubo Y."/>
            <person name="Shirasu K."/>
        </authorList>
    </citation>
    <scope>NUCLEOTIDE SEQUENCE</scope>
    <source>
        <strain evidence="2">Nara gc5</strain>
    </source>
</reference>
<proteinExistence type="predicted"/>
<dbReference type="EMBL" id="KB020633">
    <property type="protein sequence ID" value="ELA33958.1"/>
    <property type="molecule type" value="Genomic_DNA"/>
</dbReference>
<organism evidence="2">
    <name type="scientific">Colletotrichum fructicola (strain Nara gc5)</name>
    <name type="common">Anthracnose fungus</name>
    <name type="synonym">Colletotrichum gloeosporioides (strain Nara gc5)</name>
    <dbReference type="NCBI Taxonomy" id="1213859"/>
    <lineage>
        <taxon>Eukaryota</taxon>
        <taxon>Fungi</taxon>
        <taxon>Dikarya</taxon>
        <taxon>Ascomycota</taxon>
        <taxon>Pezizomycotina</taxon>
        <taxon>Sordariomycetes</taxon>
        <taxon>Hypocreomycetidae</taxon>
        <taxon>Glomerellales</taxon>
        <taxon>Glomerellaceae</taxon>
        <taxon>Colletotrichum</taxon>
        <taxon>Colletotrichum gloeosporioides species complex</taxon>
    </lineage>
</organism>
<evidence type="ECO:0000313" key="2">
    <source>
        <dbReference type="EMBL" id="ELA33958.1"/>
    </source>
</evidence>
<protein>
    <submittedName>
        <fullName evidence="2">Uncharacterized protein</fullName>
    </submittedName>
</protein>
<feature type="compositionally biased region" description="Basic and acidic residues" evidence="1">
    <location>
        <begin position="152"/>
        <end position="176"/>
    </location>
</feature>
<name>L2G7G7_COLFN</name>
<accession>L2G7G7</accession>
<dbReference type="STRING" id="1213859.L2G7G7"/>
<gene>
    <name evidence="2" type="ORF">CGGC5_6096</name>
</gene>
<dbReference type="HOGENOM" id="CLU_804135_0_0_1"/>
<dbReference type="AlphaFoldDB" id="L2G7G7"/>
<sequence>MKLFIDFGALISVLGIGGQFTGLRGMHWLASIAQLSASIIIAFVRAVIRRYLAQPAKHETIQDPGFEMEWFILSLRNIEDAIWLPKVPPRTQLLDYIRGIFFRENRKLAAPAKPINEENTTWVILSGTTECLSWTNTESNAQSEASADLESTEDKRNATDPSKLRSQDQKPQRAYTKIEDLSSAQGVLDLRRSLGELGHWKGPAYAEALVLSQAIEAIMETFAPYIEGVDGFNCCVWPVQVVGATKQAVAPEAHPRVEMSAKTAMAQPEVGAHALISSILRFPCGYTHRVASAKMATLLLNFLPSIVVGYETREYDIDVSKFSAHLKTNYSEIWIGGYQTAWKEF</sequence>